<dbReference type="HOGENOM" id="CLU_3198891_0_0_7"/>
<protein>
    <submittedName>
        <fullName evidence="1">Uncharacterized protein</fullName>
    </submittedName>
</protein>
<name>C0QGS0_DESAH</name>
<dbReference type="Proteomes" id="UP000000442">
    <property type="component" value="Chromosome"/>
</dbReference>
<sequence length="45" mass="4845">MKTGVGEFIGLVLNRWRLAGKSTKIGSASLGDREYGDLFLTASEV</sequence>
<reference evidence="1 2" key="1">
    <citation type="journal article" date="2009" name="Environ. Microbiol.">
        <title>Genome sequence of Desulfobacterium autotrophicum HRM2, a marine sulfate reducer oxidizing organic carbon completely to carbon dioxide.</title>
        <authorList>
            <person name="Strittmatter A.W."/>
            <person name="Liesegang H."/>
            <person name="Rabus R."/>
            <person name="Decker I."/>
            <person name="Amann J."/>
            <person name="Andres S."/>
            <person name="Henne A."/>
            <person name="Fricke W.F."/>
            <person name="Martinez-Arias R."/>
            <person name="Bartels D."/>
            <person name="Goesmann A."/>
            <person name="Krause L."/>
            <person name="Puehler A."/>
            <person name="Klenk H.P."/>
            <person name="Richter M."/>
            <person name="Schuler M."/>
            <person name="Gloeckner F.O."/>
            <person name="Meyerdierks A."/>
            <person name="Gottschalk G."/>
            <person name="Amann R."/>
        </authorList>
    </citation>
    <scope>NUCLEOTIDE SEQUENCE [LARGE SCALE GENOMIC DNA]</scope>
    <source>
        <strain evidence="2">ATCC 43914 / DSM 3382 / HRM2</strain>
    </source>
</reference>
<gene>
    <name evidence="1" type="ordered locus">HRM2_04270</name>
</gene>
<evidence type="ECO:0000313" key="1">
    <source>
        <dbReference type="EMBL" id="ACN13545.1"/>
    </source>
</evidence>
<organism evidence="1 2">
    <name type="scientific">Desulforapulum autotrophicum (strain ATCC 43914 / DSM 3382 / VKM B-1955 / HRM2)</name>
    <name type="common">Desulfobacterium autotrophicum</name>
    <dbReference type="NCBI Taxonomy" id="177437"/>
    <lineage>
        <taxon>Bacteria</taxon>
        <taxon>Pseudomonadati</taxon>
        <taxon>Thermodesulfobacteriota</taxon>
        <taxon>Desulfobacteria</taxon>
        <taxon>Desulfobacterales</taxon>
        <taxon>Desulfobacteraceae</taxon>
        <taxon>Desulforapulum</taxon>
    </lineage>
</organism>
<dbReference type="EMBL" id="CP001087">
    <property type="protein sequence ID" value="ACN13545.1"/>
    <property type="molecule type" value="Genomic_DNA"/>
</dbReference>
<accession>C0QGS0</accession>
<proteinExistence type="predicted"/>
<keyword evidence="2" id="KW-1185">Reference proteome</keyword>
<dbReference type="AlphaFoldDB" id="C0QGS0"/>
<dbReference type="KEGG" id="dat:HRM2_04270"/>
<evidence type="ECO:0000313" key="2">
    <source>
        <dbReference type="Proteomes" id="UP000000442"/>
    </source>
</evidence>